<evidence type="ECO:0000313" key="1">
    <source>
        <dbReference type="EMBL" id="RNA33327.1"/>
    </source>
</evidence>
<dbReference type="EMBL" id="REGN01001653">
    <property type="protein sequence ID" value="RNA33327.1"/>
    <property type="molecule type" value="Genomic_DNA"/>
</dbReference>
<dbReference type="AlphaFoldDB" id="A0A3M7SCE1"/>
<evidence type="ECO:0000313" key="2">
    <source>
        <dbReference type="Proteomes" id="UP000276133"/>
    </source>
</evidence>
<organism evidence="1 2">
    <name type="scientific">Brachionus plicatilis</name>
    <name type="common">Marine rotifer</name>
    <name type="synonym">Brachionus muelleri</name>
    <dbReference type="NCBI Taxonomy" id="10195"/>
    <lineage>
        <taxon>Eukaryota</taxon>
        <taxon>Metazoa</taxon>
        <taxon>Spiralia</taxon>
        <taxon>Gnathifera</taxon>
        <taxon>Rotifera</taxon>
        <taxon>Eurotatoria</taxon>
        <taxon>Monogononta</taxon>
        <taxon>Pseudotrocha</taxon>
        <taxon>Ploima</taxon>
        <taxon>Brachionidae</taxon>
        <taxon>Brachionus</taxon>
    </lineage>
</organism>
<name>A0A3M7SCE1_BRAPC</name>
<dbReference type="OrthoDB" id="10494620at2759"/>
<keyword evidence="2" id="KW-1185">Reference proteome</keyword>
<dbReference type="Proteomes" id="UP000276133">
    <property type="component" value="Unassembled WGS sequence"/>
</dbReference>
<accession>A0A3M7SCE1</accession>
<comment type="caution">
    <text evidence="1">The sequence shown here is derived from an EMBL/GenBank/DDBJ whole genome shotgun (WGS) entry which is preliminary data.</text>
</comment>
<sequence length="396" mass="45534">MSSEVGIIRKKKSYFNYLSISLICTSTRAELFNPHNDYRELLIAQHSAMLSAKIQIDNLVKSNKIVIFVRIGRAEERNERVTTQRNQIMDSIRETIRNRTEISSLESDSSKNFFYKSISLNTESFIRNLLDSQHDDELKFDICQFLDTYAIARKFVNVVDVDYLRDGAECELYLRKVCKEQTLKYPLIFMHGVYFGSDEEILLGHSKGFLFELFRDTGLYNMSVIRNHFDYSETKTALTEENMSDLSSSQDSDDEMIERVAIDNQFELLIDSSSLGTTSTVRNFINSRSPRLAAPVMTNYQSDSFLTSESCSEKSNMENSIRARLKGIDFSAQKHLSESSNIADDSELSRMEKRAKKFTPPGDVLATINKWLKKTQQVIETRNKIIAFKNSIISIK</sequence>
<gene>
    <name evidence="1" type="ORF">BpHYR1_010919</name>
</gene>
<protein>
    <submittedName>
        <fullName evidence="1">Uncharacterized protein</fullName>
    </submittedName>
</protein>
<proteinExistence type="predicted"/>
<reference evidence="1 2" key="1">
    <citation type="journal article" date="2018" name="Sci. Rep.">
        <title>Genomic signatures of local adaptation to the degree of environmental predictability in rotifers.</title>
        <authorList>
            <person name="Franch-Gras L."/>
            <person name="Hahn C."/>
            <person name="Garcia-Roger E.M."/>
            <person name="Carmona M.J."/>
            <person name="Serra M."/>
            <person name="Gomez A."/>
        </authorList>
    </citation>
    <scope>NUCLEOTIDE SEQUENCE [LARGE SCALE GENOMIC DNA]</scope>
    <source>
        <strain evidence="1">HYR1</strain>
    </source>
</reference>